<gene>
    <name evidence="12" type="primary">LOC116222932</name>
</gene>
<dbReference type="GO" id="GO:0007218">
    <property type="term" value="P:neuropeptide signaling pathway"/>
    <property type="evidence" value="ECO:0007669"/>
    <property type="project" value="InterPro"/>
</dbReference>
<dbReference type="KEGG" id="char:116222932"/>
<keyword evidence="6" id="KW-0165">Cleavage on pair of basic residues</keyword>
<accession>A0A6P8GF14</accession>
<dbReference type="AlphaFoldDB" id="A0A6P8GF14"/>
<sequence length="149" mass="16980">MCLPWRCRDLIALFIILTSVVCEDQLDNAGKMYPRGNHWAVGHLMGKKSTDNLIESQERDRDMGQFVASPTGGRELDRTLGPSSPFWVLFRTLLAPEQDEVPVSQTLKQVQNILEERRRTVEQRELHRHLKEVADLLLQALIIGESSSS</sequence>
<comment type="subcellular location">
    <subcellularLocation>
        <location evidence="1">Cytoplasmic vesicle</location>
        <location evidence="1">Secretory vesicle lumen</location>
    </subcellularLocation>
    <subcellularLocation>
        <location evidence="2">Secreted</location>
    </subcellularLocation>
</comment>
<dbReference type="GO" id="GO:0031410">
    <property type="term" value="C:cytoplasmic vesicle"/>
    <property type="evidence" value="ECO:0007669"/>
    <property type="project" value="UniProtKB-SubCell"/>
</dbReference>
<evidence type="ECO:0000256" key="2">
    <source>
        <dbReference type="ARBA" id="ARBA00004613"/>
    </source>
</evidence>
<dbReference type="Proteomes" id="UP000515152">
    <property type="component" value="Chromosome 12"/>
</dbReference>
<dbReference type="GO" id="GO:0005615">
    <property type="term" value="C:extracellular space"/>
    <property type="evidence" value="ECO:0007669"/>
    <property type="project" value="TreeGrafter"/>
</dbReference>
<name>A0A6P8GF14_CLUHA</name>
<comment type="similarity">
    <text evidence="3">Belongs to the bombesin/neuromedin-B/ranatensin family.</text>
</comment>
<dbReference type="PANTHER" id="PTHR16866">
    <property type="entry name" value="GASTRIN-RELEASING PEPTIDE"/>
    <property type="match status" value="1"/>
</dbReference>
<evidence type="ECO:0000256" key="6">
    <source>
        <dbReference type="ARBA" id="ARBA00022685"/>
    </source>
</evidence>
<dbReference type="RefSeq" id="XP_031434082.1">
    <property type="nucleotide sequence ID" value="XM_031578222.2"/>
</dbReference>
<evidence type="ECO:0000256" key="8">
    <source>
        <dbReference type="ARBA" id="ARBA00022815"/>
    </source>
</evidence>
<evidence type="ECO:0000313" key="12">
    <source>
        <dbReference type="RefSeq" id="XP_031434082.1"/>
    </source>
</evidence>
<evidence type="ECO:0000256" key="9">
    <source>
        <dbReference type="ARBA" id="ARBA00023329"/>
    </source>
</evidence>
<evidence type="ECO:0000313" key="11">
    <source>
        <dbReference type="Proteomes" id="UP000515152"/>
    </source>
</evidence>
<dbReference type="InterPro" id="IPR000874">
    <property type="entry name" value="Bombesin"/>
</dbReference>
<keyword evidence="8" id="KW-0027">Amidation</keyword>
<organism evidence="11 12">
    <name type="scientific">Clupea harengus</name>
    <name type="common">Atlantic herring</name>
    <dbReference type="NCBI Taxonomy" id="7950"/>
    <lineage>
        <taxon>Eukaryota</taxon>
        <taxon>Metazoa</taxon>
        <taxon>Chordata</taxon>
        <taxon>Craniata</taxon>
        <taxon>Vertebrata</taxon>
        <taxon>Euteleostomi</taxon>
        <taxon>Actinopterygii</taxon>
        <taxon>Neopterygii</taxon>
        <taxon>Teleostei</taxon>
        <taxon>Clupei</taxon>
        <taxon>Clupeiformes</taxon>
        <taxon>Clupeoidei</taxon>
        <taxon>Clupeidae</taxon>
        <taxon>Clupea</taxon>
    </lineage>
</organism>
<keyword evidence="9" id="KW-0968">Cytoplasmic vesicle</keyword>
<evidence type="ECO:0000256" key="5">
    <source>
        <dbReference type="ARBA" id="ARBA00022525"/>
    </source>
</evidence>
<feature type="chain" id="PRO_5028365212" description="Gastrin-releasing peptide" evidence="10">
    <location>
        <begin position="23"/>
        <end position="149"/>
    </location>
</feature>
<dbReference type="OrthoDB" id="9879745at2759"/>
<evidence type="ECO:0000256" key="7">
    <source>
        <dbReference type="ARBA" id="ARBA00022729"/>
    </source>
</evidence>
<dbReference type="GeneID" id="116222932"/>
<proteinExistence type="inferred from homology"/>
<reference evidence="12" key="1">
    <citation type="submission" date="2025-08" db="UniProtKB">
        <authorList>
            <consortium name="RefSeq"/>
        </authorList>
    </citation>
    <scope>IDENTIFICATION</scope>
</reference>
<dbReference type="PROSITE" id="PS00257">
    <property type="entry name" value="BOMBESIN"/>
    <property type="match status" value="1"/>
</dbReference>
<evidence type="ECO:0000256" key="10">
    <source>
        <dbReference type="SAM" id="SignalP"/>
    </source>
</evidence>
<evidence type="ECO:0000256" key="3">
    <source>
        <dbReference type="ARBA" id="ARBA00010012"/>
    </source>
</evidence>
<evidence type="ECO:0000256" key="4">
    <source>
        <dbReference type="ARBA" id="ARBA00016270"/>
    </source>
</evidence>
<dbReference type="PANTHER" id="PTHR16866:SF2">
    <property type="entry name" value="GASTRIN-RELEASING PEPTIDE"/>
    <property type="match status" value="1"/>
</dbReference>
<evidence type="ECO:0000256" key="1">
    <source>
        <dbReference type="ARBA" id="ARBA00004263"/>
    </source>
</evidence>
<keyword evidence="11" id="KW-1185">Reference proteome</keyword>
<dbReference type="Pfam" id="PF02044">
    <property type="entry name" value="Bombesin"/>
    <property type="match status" value="1"/>
</dbReference>
<keyword evidence="7 10" id="KW-0732">Signal</keyword>
<feature type="signal peptide" evidence="10">
    <location>
        <begin position="1"/>
        <end position="22"/>
    </location>
</feature>
<keyword evidence="5" id="KW-0964">Secreted</keyword>
<dbReference type="GO" id="GO:0005184">
    <property type="term" value="F:neuropeptide hormone activity"/>
    <property type="evidence" value="ECO:0007669"/>
    <property type="project" value="TreeGrafter"/>
</dbReference>
<protein>
    <recommendedName>
        <fullName evidence="4">Gastrin-releasing peptide</fullName>
    </recommendedName>
</protein>